<name>A0AAD8VGQ0_LOLMU</name>
<feature type="compositionally biased region" description="Basic and acidic residues" evidence="2">
    <location>
        <begin position="868"/>
        <end position="886"/>
    </location>
</feature>
<keyword evidence="1" id="KW-0479">Metal-binding</keyword>
<feature type="region of interest" description="Disordered" evidence="2">
    <location>
        <begin position="30"/>
        <end position="51"/>
    </location>
</feature>
<evidence type="ECO:0000313" key="4">
    <source>
        <dbReference type="EMBL" id="KAK1605794.1"/>
    </source>
</evidence>
<feature type="compositionally biased region" description="Pro residues" evidence="2">
    <location>
        <begin position="124"/>
        <end position="141"/>
    </location>
</feature>
<feature type="compositionally biased region" description="Basic residues" evidence="2">
    <location>
        <begin position="1112"/>
        <end position="1125"/>
    </location>
</feature>
<feature type="compositionally biased region" description="Acidic residues" evidence="2">
    <location>
        <begin position="705"/>
        <end position="720"/>
    </location>
</feature>
<feature type="region of interest" description="Disordered" evidence="2">
    <location>
        <begin position="829"/>
        <end position="886"/>
    </location>
</feature>
<feature type="compositionally biased region" description="Low complexity" evidence="2">
    <location>
        <begin position="747"/>
        <end position="766"/>
    </location>
</feature>
<feature type="region of interest" description="Disordered" evidence="2">
    <location>
        <begin position="1057"/>
        <end position="1147"/>
    </location>
</feature>
<sequence>MLGRLMCLTQRFCSGDSGGDWELALPERRRRRAARRPGGRRVMRASPTRKGNRFSPLATVVAEAEGSEVAISEFSEVESGDLEVLASWPLPHSPANRGRFRQDLVVGATLGPARGSSRERSLSPAPPPPLESPSHFPPLPGQAPRGRDFAVADLRSSGDGQIRIGALVLELPQAPGRPEARGTPPPLGFASASAELTLGAAGPAGLAHSVAGANAAQLRPVRGAAVGSGPVLGALGPFPLGAPGSDPLDARHVAPSEDDRLGGSRVPRWDGFTPQPPVLKWIWLPPLTLDPSLGFPASSSDVRRNRAAAKILSSHLDPVSGARVPLLVAMERDRNSHGKHPFEEFNKGYSRSRDQDLRQRLDREQEEHRRQQRLRDREAERASSSSWRSEGERPRQESRAPPPPPPPPRGRDSGRNAGRRQPRQPQGTPGEAPLSGQASGPGGSGAPNQDAAHITCYNCGKQGHVQAACVDEAFCVNCKKVGHLSAMCAAVSKALAPFWAGYSGGRPGFCCLEVPDEELQKPISNSATVILGGGQLSVEQVEDEFKDLVDENWDWQVRQLGPTDFAVVFPSKESLRIAIRGGGLTLPCTKLKAIVTVPLGDPLAAESLQEVWVKLLGVPPPFRHADRLLLATREVGRPIGVDVASLAHPDAPVRMSFGCRKGELLPDHITLFVNMQGYRIQVIREDQAVQDSPPHDLPKFPPGDGTEDKDEDLEETDEERWDGRRGKHVHKDTRGSASAPGGGGGPRKSVPLGSSPASPSACLPLNASDPNLQIPASARSQYGSNLTPTGNIFPLVAQIIKSALPPTSAVGSPPAGDLSIDSICEELSEDPTPVGRVSPTPGKALNLSLEEREEVGWSSPLQGASDQEYLRNSEQRSKLNHDRPSRKLMLEAAAAEISSPPQVLALHQAPAISDANPAEGQLLLLDAPIPALGAPVARAPRSKASPAEAVRKSARSKGASEGPVLERAIRATADKNNLTKSAIDTATPSSSTPAPGTFPSPADFVAFQDSSLAHLLKVAKDRCILFKSTEGSPAQAVALLQARERAQAELLAARRRLEEEEAKSKGEAAQAEPQPDALCGGPEAGSKGEPPSDAGMPYPKGSVGEPLSGSGKAKKSTVSKRRAARRPTPVGHRPVTRQARALSRVSQ</sequence>
<dbReference type="Pfam" id="PF00098">
    <property type="entry name" value="zf-CCHC"/>
    <property type="match status" value="1"/>
</dbReference>
<dbReference type="Gene3D" id="4.10.60.10">
    <property type="entry name" value="Zinc finger, CCHC-type"/>
    <property type="match status" value="1"/>
</dbReference>
<dbReference type="PANTHER" id="PTHR33170">
    <property type="entry name" value="DUF4283 DOMAIN-CONTAINING PROTEIN-RELATED"/>
    <property type="match status" value="1"/>
</dbReference>
<dbReference type="GO" id="GO:0008270">
    <property type="term" value="F:zinc ion binding"/>
    <property type="evidence" value="ECO:0007669"/>
    <property type="project" value="UniProtKB-KW"/>
</dbReference>
<protein>
    <recommendedName>
        <fullName evidence="3">CCHC-type domain-containing protein</fullName>
    </recommendedName>
</protein>
<gene>
    <name evidence="4" type="ORF">QYE76_029467</name>
</gene>
<comment type="caution">
    <text evidence="4">The sequence shown here is derived from an EMBL/GenBank/DDBJ whole genome shotgun (WGS) entry which is preliminary data.</text>
</comment>
<keyword evidence="1" id="KW-0863">Zinc-finger</keyword>
<organism evidence="4 5">
    <name type="scientific">Lolium multiflorum</name>
    <name type="common">Italian ryegrass</name>
    <name type="synonym">Lolium perenne subsp. multiflorum</name>
    <dbReference type="NCBI Taxonomy" id="4521"/>
    <lineage>
        <taxon>Eukaryota</taxon>
        <taxon>Viridiplantae</taxon>
        <taxon>Streptophyta</taxon>
        <taxon>Embryophyta</taxon>
        <taxon>Tracheophyta</taxon>
        <taxon>Spermatophyta</taxon>
        <taxon>Magnoliopsida</taxon>
        <taxon>Liliopsida</taxon>
        <taxon>Poales</taxon>
        <taxon>Poaceae</taxon>
        <taxon>BOP clade</taxon>
        <taxon>Pooideae</taxon>
        <taxon>Poodae</taxon>
        <taxon>Poeae</taxon>
        <taxon>Poeae Chloroplast Group 2 (Poeae type)</taxon>
        <taxon>Loliodinae</taxon>
        <taxon>Loliinae</taxon>
        <taxon>Lolium</taxon>
    </lineage>
</organism>
<feature type="compositionally biased region" description="Basic and acidic residues" evidence="2">
    <location>
        <begin position="687"/>
        <end position="698"/>
    </location>
</feature>
<feature type="compositionally biased region" description="Basic residues" evidence="2">
    <location>
        <begin position="30"/>
        <end position="43"/>
    </location>
</feature>
<evidence type="ECO:0000259" key="3">
    <source>
        <dbReference type="PROSITE" id="PS50158"/>
    </source>
</evidence>
<dbReference type="EMBL" id="JAUUTY010000007">
    <property type="protein sequence ID" value="KAK1605794.1"/>
    <property type="molecule type" value="Genomic_DNA"/>
</dbReference>
<dbReference type="AlphaFoldDB" id="A0AAD8VGQ0"/>
<dbReference type="SMART" id="SM00343">
    <property type="entry name" value="ZnF_C2HC"/>
    <property type="match status" value="2"/>
</dbReference>
<dbReference type="InterPro" id="IPR036875">
    <property type="entry name" value="Znf_CCHC_sf"/>
</dbReference>
<dbReference type="PROSITE" id="PS50158">
    <property type="entry name" value="ZF_CCHC"/>
    <property type="match status" value="1"/>
</dbReference>
<dbReference type="Proteomes" id="UP001231189">
    <property type="component" value="Unassembled WGS sequence"/>
</dbReference>
<evidence type="ECO:0000313" key="5">
    <source>
        <dbReference type="Proteomes" id="UP001231189"/>
    </source>
</evidence>
<feature type="compositionally biased region" description="Basic and acidic residues" evidence="2">
    <location>
        <begin position="1057"/>
        <end position="1066"/>
    </location>
</feature>
<keyword evidence="5" id="KW-1185">Reference proteome</keyword>
<dbReference type="PANTHER" id="PTHR33170:SF46">
    <property type="entry name" value="DUF1618 DOMAIN-CONTAINING PROTEIN"/>
    <property type="match status" value="1"/>
</dbReference>
<dbReference type="InterPro" id="IPR001878">
    <property type="entry name" value="Znf_CCHC"/>
</dbReference>
<feature type="region of interest" description="Disordered" evidence="2">
    <location>
        <begin position="687"/>
        <end position="766"/>
    </location>
</feature>
<feature type="region of interest" description="Disordered" evidence="2">
    <location>
        <begin position="936"/>
        <end position="1003"/>
    </location>
</feature>
<feature type="region of interest" description="Disordered" evidence="2">
    <location>
        <begin position="335"/>
        <end position="448"/>
    </location>
</feature>
<feature type="compositionally biased region" description="Basic and acidic residues" evidence="2">
    <location>
        <begin position="389"/>
        <end position="398"/>
    </location>
</feature>
<feature type="region of interest" description="Disordered" evidence="2">
    <location>
        <begin position="111"/>
        <end position="146"/>
    </location>
</feature>
<feature type="domain" description="CCHC-type" evidence="3">
    <location>
        <begin position="456"/>
        <end position="469"/>
    </location>
</feature>
<dbReference type="SUPFAM" id="SSF57756">
    <property type="entry name" value="Retrovirus zinc finger-like domains"/>
    <property type="match status" value="1"/>
</dbReference>
<feature type="compositionally biased region" description="Basic and acidic residues" evidence="2">
    <location>
        <begin position="335"/>
        <end position="381"/>
    </location>
</feature>
<dbReference type="GO" id="GO:0003676">
    <property type="term" value="F:nucleic acid binding"/>
    <property type="evidence" value="ECO:0007669"/>
    <property type="project" value="InterPro"/>
</dbReference>
<reference evidence="4" key="1">
    <citation type="submission" date="2023-07" db="EMBL/GenBank/DDBJ databases">
        <title>A chromosome-level genome assembly of Lolium multiflorum.</title>
        <authorList>
            <person name="Chen Y."/>
            <person name="Copetti D."/>
            <person name="Kolliker R."/>
            <person name="Studer B."/>
        </authorList>
    </citation>
    <scope>NUCLEOTIDE SEQUENCE</scope>
    <source>
        <strain evidence="4">02402/16</strain>
        <tissue evidence="4">Leaf</tissue>
    </source>
</reference>
<evidence type="ECO:0000256" key="1">
    <source>
        <dbReference type="PROSITE-ProRule" id="PRU00047"/>
    </source>
</evidence>
<feature type="compositionally biased region" description="Polar residues" evidence="2">
    <location>
        <begin position="974"/>
        <end position="994"/>
    </location>
</feature>
<accession>A0AAD8VGQ0</accession>
<keyword evidence="1" id="KW-0862">Zinc</keyword>
<evidence type="ECO:0000256" key="2">
    <source>
        <dbReference type="SAM" id="MobiDB-lite"/>
    </source>
</evidence>
<proteinExistence type="predicted"/>